<evidence type="ECO:0000313" key="2">
    <source>
        <dbReference type="EMBL" id="SVD09042.1"/>
    </source>
</evidence>
<organism evidence="2">
    <name type="scientific">marine metagenome</name>
    <dbReference type="NCBI Taxonomy" id="408172"/>
    <lineage>
        <taxon>unclassified sequences</taxon>
        <taxon>metagenomes</taxon>
        <taxon>ecological metagenomes</taxon>
    </lineage>
</organism>
<proteinExistence type="predicted"/>
<reference evidence="2" key="1">
    <citation type="submission" date="2018-05" db="EMBL/GenBank/DDBJ databases">
        <authorList>
            <person name="Lanie J.A."/>
            <person name="Ng W.-L."/>
            <person name="Kazmierczak K.M."/>
            <person name="Andrzejewski T.M."/>
            <person name="Davidsen T.M."/>
            <person name="Wayne K.J."/>
            <person name="Tettelin H."/>
            <person name="Glass J.I."/>
            <person name="Rusch D."/>
            <person name="Podicherti R."/>
            <person name="Tsui H.-C.T."/>
            <person name="Winkler M.E."/>
        </authorList>
    </citation>
    <scope>NUCLEOTIDE SEQUENCE</scope>
</reference>
<protein>
    <recommendedName>
        <fullName evidence="1">LTD domain-containing protein</fullName>
    </recommendedName>
</protein>
<dbReference type="Pfam" id="PF00932">
    <property type="entry name" value="LTD"/>
    <property type="match status" value="1"/>
</dbReference>
<dbReference type="SUPFAM" id="SSF74853">
    <property type="entry name" value="Lamin A/C globular tail domain"/>
    <property type="match status" value="1"/>
</dbReference>
<dbReference type="Gene3D" id="2.60.40.1260">
    <property type="entry name" value="Lamin Tail domain"/>
    <property type="match status" value="1"/>
</dbReference>
<dbReference type="InterPro" id="IPR001322">
    <property type="entry name" value="Lamin_tail_dom"/>
</dbReference>
<accession>A0A382SHH3</accession>
<name>A0A382SHH3_9ZZZZ</name>
<dbReference type="AlphaFoldDB" id="A0A382SHH3"/>
<sequence length="199" mass="22914">MRQFRVILGYILLYNSSGYTQEILINEYLASNVIAFPEMFDFDDYSDWIELYNPGTASYSLNGFFLTDDLADPLKWKIPDNTEIESEGYLIIWADDYDESPGQVYMRPYWPWDNFTTRHYHANFKISANGEQLGLARADQIGSYTLIEEGSLWKYLDDGSDQSLIWIQIDFDDTAWSTGNAELGYGDGDEETVVSYGPD</sequence>
<feature type="non-terminal residue" evidence="2">
    <location>
        <position position="199"/>
    </location>
</feature>
<dbReference type="InterPro" id="IPR036415">
    <property type="entry name" value="Lamin_tail_dom_sf"/>
</dbReference>
<feature type="domain" description="LTD" evidence="1">
    <location>
        <begin position="16"/>
        <end position="148"/>
    </location>
</feature>
<evidence type="ECO:0000259" key="1">
    <source>
        <dbReference type="PROSITE" id="PS51841"/>
    </source>
</evidence>
<gene>
    <name evidence="2" type="ORF">METZ01_LOCUS361896</name>
</gene>
<dbReference type="PROSITE" id="PS51841">
    <property type="entry name" value="LTD"/>
    <property type="match status" value="1"/>
</dbReference>
<dbReference type="EMBL" id="UINC01128957">
    <property type="protein sequence ID" value="SVD09042.1"/>
    <property type="molecule type" value="Genomic_DNA"/>
</dbReference>